<dbReference type="EMBL" id="KV417546">
    <property type="protein sequence ID" value="KZP21518.1"/>
    <property type="molecule type" value="Genomic_DNA"/>
</dbReference>
<gene>
    <name evidence="1" type="ORF">FIBSPDRAFT_860439</name>
</gene>
<keyword evidence="2" id="KW-1185">Reference proteome</keyword>
<sequence>MVGARSLIEIQWSRGRLFVKVLTTITRAIHLEKNIDYELTMSLIGESSCQAILRYYCSA</sequence>
<organism evidence="1 2">
    <name type="scientific">Athelia psychrophila</name>
    <dbReference type="NCBI Taxonomy" id="1759441"/>
    <lineage>
        <taxon>Eukaryota</taxon>
        <taxon>Fungi</taxon>
        <taxon>Dikarya</taxon>
        <taxon>Basidiomycota</taxon>
        <taxon>Agaricomycotina</taxon>
        <taxon>Agaricomycetes</taxon>
        <taxon>Agaricomycetidae</taxon>
        <taxon>Atheliales</taxon>
        <taxon>Atheliaceae</taxon>
        <taxon>Athelia</taxon>
    </lineage>
</organism>
<protein>
    <submittedName>
        <fullName evidence="1">Uncharacterized protein</fullName>
    </submittedName>
</protein>
<accession>A0A166K4G4</accession>
<evidence type="ECO:0000313" key="2">
    <source>
        <dbReference type="Proteomes" id="UP000076532"/>
    </source>
</evidence>
<proteinExistence type="predicted"/>
<evidence type="ECO:0000313" key="1">
    <source>
        <dbReference type="EMBL" id="KZP21518.1"/>
    </source>
</evidence>
<name>A0A166K4G4_9AGAM</name>
<dbReference type="AlphaFoldDB" id="A0A166K4G4"/>
<reference evidence="1 2" key="1">
    <citation type="journal article" date="2016" name="Mol. Biol. Evol.">
        <title>Comparative Genomics of Early-Diverging Mushroom-Forming Fungi Provides Insights into the Origins of Lignocellulose Decay Capabilities.</title>
        <authorList>
            <person name="Nagy L.G."/>
            <person name="Riley R."/>
            <person name="Tritt A."/>
            <person name="Adam C."/>
            <person name="Daum C."/>
            <person name="Floudas D."/>
            <person name="Sun H."/>
            <person name="Yadav J.S."/>
            <person name="Pangilinan J."/>
            <person name="Larsson K.H."/>
            <person name="Matsuura K."/>
            <person name="Barry K."/>
            <person name="Labutti K."/>
            <person name="Kuo R."/>
            <person name="Ohm R.A."/>
            <person name="Bhattacharya S.S."/>
            <person name="Shirouzu T."/>
            <person name="Yoshinaga Y."/>
            <person name="Martin F.M."/>
            <person name="Grigoriev I.V."/>
            <person name="Hibbett D.S."/>
        </authorList>
    </citation>
    <scope>NUCLEOTIDE SEQUENCE [LARGE SCALE GENOMIC DNA]</scope>
    <source>
        <strain evidence="1 2">CBS 109695</strain>
    </source>
</reference>
<dbReference type="Proteomes" id="UP000076532">
    <property type="component" value="Unassembled WGS sequence"/>
</dbReference>